<feature type="region of interest" description="Disordered" evidence="1">
    <location>
        <begin position="1"/>
        <end position="20"/>
    </location>
</feature>
<gene>
    <name evidence="2" type="ORF">LX32DRAFT_624439</name>
</gene>
<sequence>MASAHTHTHTHTSPKPRVGRPLSLSLSLSLTYSLSLSLSSSHSHSYSCFRSLLCPLLLSFVHSVSLSSVLSVSSVLTRTQTLTLSLTSHSSILLPFLSPVPSPQLARRRRFSVVFRQVMTLYPTPPPTHPRTHTHTHTHIHTHTHTHTHTTLFEPSPPCPGNAHADTVERWIGVILPIHSSIRPSPAGALPSISSPHVSHPLRLGPRTVSQVGPSMSSPSLPRPLYHVCTMYSSLHPGKSPIS</sequence>
<evidence type="ECO:0000313" key="2">
    <source>
        <dbReference type="EMBL" id="KAK2025467.1"/>
    </source>
</evidence>
<evidence type="ECO:0000313" key="3">
    <source>
        <dbReference type="Proteomes" id="UP001232148"/>
    </source>
</evidence>
<name>A0AAD9LYD2_9PEZI</name>
<feature type="region of interest" description="Disordered" evidence="1">
    <location>
        <begin position="124"/>
        <end position="159"/>
    </location>
</feature>
<proteinExistence type="predicted"/>
<evidence type="ECO:0000256" key="1">
    <source>
        <dbReference type="SAM" id="MobiDB-lite"/>
    </source>
</evidence>
<dbReference type="AlphaFoldDB" id="A0AAD9LYD2"/>
<protein>
    <submittedName>
        <fullName evidence="2">Uncharacterized protein</fullName>
    </submittedName>
</protein>
<accession>A0AAD9LYD2</accession>
<reference evidence="2" key="1">
    <citation type="submission" date="2021-06" db="EMBL/GenBank/DDBJ databases">
        <title>Comparative genomics, transcriptomics and evolutionary studies reveal genomic signatures of adaptation to plant cell wall in hemibiotrophic fungi.</title>
        <authorList>
            <consortium name="DOE Joint Genome Institute"/>
            <person name="Baroncelli R."/>
            <person name="Diaz J.F."/>
            <person name="Benocci T."/>
            <person name="Peng M."/>
            <person name="Battaglia E."/>
            <person name="Haridas S."/>
            <person name="Andreopoulos W."/>
            <person name="Labutti K."/>
            <person name="Pangilinan J."/>
            <person name="Floch G.L."/>
            <person name="Makela M.R."/>
            <person name="Henrissat B."/>
            <person name="Grigoriev I.V."/>
            <person name="Crouch J.A."/>
            <person name="De Vries R.P."/>
            <person name="Sukno S.A."/>
            <person name="Thon M.R."/>
        </authorList>
    </citation>
    <scope>NUCLEOTIDE SEQUENCE</scope>
    <source>
        <strain evidence="2">MAFF235873</strain>
    </source>
</reference>
<organism evidence="2 3">
    <name type="scientific">Colletotrichum zoysiae</name>
    <dbReference type="NCBI Taxonomy" id="1216348"/>
    <lineage>
        <taxon>Eukaryota</taxon>
        <taxon>Fungi</taxon>
        <taxon>Dikarya</taxon>
        <taxon>Ascomycota</taxon>
        <taxon>Pezizomycotina</taxon>
        <taxon>Sordariomycetes</taxon>
        <taxon>Hypocreomycetidae</taxon>
        <taxon>Glomerellales</taxon>
        <taxon>Glomerellaceae</taxon>
        <taxon>Colletotrichum</taxon>
        <taxon>Colletotrichum graminicola species complex</taxon>
    </lineage>
</organism>
<feature type="compositionally biased region" description="Basic residues" evidence="1">
    <location>
        <begin position="1"/>
        <end position="18"/>
    </location>
</feature>
<dbReference type="EMBL" id="MU842937">
    <property type="protein sequence ID" value="KAK2025467.1"/>
    <property type="molecule type" value="Genomic_DNA"/>
</dbReference>
<feature type="compositionally biased region" description="Basic residues" evidence="1">
    <location>
        <begin position="130"/>
        <end position="148"/>
    </location>
</feature>
<comment type="caution">
    <text evidence="2">The sequence shown here is derived from an EMBL/GenBank/DDBJ whole genome shotgun (WGS) entry which is preliminary data.</text>
</comment>
<keyword evidence="3" id="KW-1185">Reference proteome</keyword>
<dbReference type="Proteomes" id="UP001232148">
    <property type="component" value="Unassembled WGS sequence"/>
</dbReference>